<dbReference type="PANTHER" id="PTHR43249">
    <property type="entry name" value="UDP-N-ACETYL-2-AMINO-2-DEOXY-D-GLUCURONATE OXIDASE"/>
    <property type="match status" value="1"/>
</dbReference>
<organism evidence="3 4">
    <name type="scientific">Halobacillus mangrovi</name>
    <dbReference type="NCBI Taxonomy" id="402384"/>
    <lineage>
        <taxon>Bacteria</taxon>
        <taxon>Bacillati</taxon>
        <taxon>Bacillota</taxon>
        <taxon>Bacilli</taxon>
        <taxon>Bacillales</taxon>
        <taxon>Bacillaceae</taxon>
        <taxon>Halobacillus</taxon>
    </lineage>
</organism>
<keyword evidence="4" id="KW-1185">Reference proteome</keyword>
<dbReference type="SUPFAM" id="SSF51735">
    <property type="entry name" value="NAD(P)-binding Rossmann-fold domains"/>
    <property type="match status" value="1"/>
</dbReference>
<protein>
    <submittedName>
        <fullName evidence="3">Oxidoreductase</fullName>
    </submittedName>
</protein>
<dbReference type="Pfam" id="PF22725">
    <property type="entry name" value="GFO_IDH_MocA_C3"/>
    <property type="match status" value="1"/>
</dbReference>
<dbReference type="InterPro" id="IPR055170">
    <property type="entry name" value="GFO_IDH_MocA-like_dom"/>
</dbReference>
<dbReference type="Gene3D" id="3.30.360.10">
    <property type="entry name" value="Dihydrodipicolinate Reductase, domain 2"/>
    <property type="match status" value="1"/>
</dbReference>
<evidence type="ECO:0000313" key="3">
    <source>
        <dbReference type="EMBL" id="ARI77915.1"/>
    </source>
</evidence>
<proteinExistence type="predicted"/>
<reference evidence="3 4" key="1">
    <citation type="submission" date="2017-04" db="EMBL/GenBank/DDBJ databases">
        <title>The whole genome sequencing and assembly of Halobacillus mangrovi strain.</title>
        <authorList>
            <person name="Lee S.-J."/>
            <person name="Park M.-K."/>
            <person name="Kim J.-Y."/>
            <person name="Lee Y.-J."/>
            <person name="Yi H."/>
            <person name="Bahn Y.-S."/>
            <person name="Kim J.F."/>
            <person name="Lee D.-W."/>
        </authorList>
    </citation>
    <scope>NUCLEOTIDE SEQUENCE [LARGE SCALE GENOMIC DNA]</scope>
    <source>
        <strain evidence="3 4">KTB 131</strain>
    </source>
</reference>
<dbReference type="GO" id="GO:0000166">
    <property type="term" value="F:nucleotide binding"/>
    <property type="evidence" value="ECO:0007669"/>
    <property type="project" value="InterPro"/>
</dbReference>
<dbReference type="RefSeq" id="WP_085030376.1">
    <property type="nucleotide sequence ID" value="NZ_CP020772.1"/>
</dbReference>
<evidence type="ECO:0000313" key="4">
    <source>
        <dbReference type="Proteomes" id="UP000192527"/>
    </source>
</evidence>
<accession>A0A1W5ZX80</accession>
<dbReference type="InterPro" id="IPR052515">
    <property type="entry name" value="Gfo/Idh/MocA_Oxidoreductase"/>
</dbReference>
<dbReference type="AlphaFoldDB" id="A0A1W5ZX80"/>
<dbReference type="EMBL" id="CP020772">
    <property type="protein sequence ID" value="ARI77915.1"/>
    <property type="molecule type" value="Genomic_DNA"/>
</dbReference>
<dbReference type="InterPro" id="IPR000683">
    <property type="entry name" value="Gfo/Idh/MocA-like_OxRdtase_N"/>
</dbReference>
<gene>
    <name evidence="3" type="ORF">HM131_14125</name>
</gene>
<dbReference type="SUPFAM" id="SSF55347">
    <property type="entry name" value="Glyceraldehyde-3-phosphate dehydrogenase-like, C-terminal domain"/>
    <property type="match status" value="1"/>
</dbReference>
<dbReference type="STRING" id="402384.HM131_14125"/>
<evidence type="ECO:0000259" key="2">
    <source>
        <dbReference type="Pfam" id="PF22725"/>
    </source>
</evidence>
<dbReference type="InterPro" id="IPR036291">
    <property type="entry name" value="NAD(P)-bd_dom_sf"/>
</dbReference>
<dbReference type="PANTHER" id="PTHR43249:SF1">
    <property type="entry name" value="D-GLUCOSIDE 3-DEHYDROGENASE"/>
    <property type="match status" value="1"/>
</dbReference>
<dbReference type="Pfam" id="PF01408">
    <property type="entry name" value="GFO_IDH_MocA"/>
    <property type="match status" value="1"/>
</dbReference>
<dbReference type="Gene3D" id="3.40.50.720">
    <property type="entry name" value="NAD(P)-binding Rossmann-like Domain"/>
    <property type="match status" value="1"/>
</dbReference>
<evidence type="ECO:0000259" key="1">
    <source>
        <dbReference type="Pfam" id="PF01408"/>
    </source>
</evidence>
<feature type="domain" description="GFO/IDH/MocA-like oxidoreductase" evidence="2">
    <location>
        <begin position="132"/>
        <end position="255"/>
    </location>
</feature>
<dbReference type="OrthoDB" id="9815825at2"/>
<feature type="domain" description="Gfo/Idh/MocA-like oxidoreductase N-terminal" evidence="1">
    <location>
        <begin position="4"/>
        <end position="124"/>
    </location>
</feature>
<dbReference type="KEGG" id="hmn:HM131_14125"/>
<name>A0A1W5ZX80_9BACI</name>
<sequence>MKRIRWGIIGCGDVTEVKSGPAFQLIENSALQAVMRRNGEKAKDYAERHGVPKWYDRAEDLVHDDEVDAVYIATPPSSHKEYTIMAAQAGKPVYVEKPMANNSEECAEMIHTCERYKVPLFVAYYRRSLPRFLKVKELIEEGTIGEVRFVSIQQTQQIVQTDENGEWPWRVIPEKSGAGLFYDVGSHTLDLFDYLLGPLNDVKGFGLNLANSYPAEDTVSGVWKFESGAVGTGVWNFSSYKNEDDNRIVGTKGEIQFSTFDDKPIILLTDSQEESFYIEHPKHIQHAHIQTVVNELRGVGTCPSTGKTAFRTNKVMDELVKEYYQENIGETYRSM</sequence>
<dbReference type="Proteomes" id="UP000192527">
    <property type="component" value="Chromosome"/>
</dbReference>